<feature type="compositionally biased region" description="Polar residues" evidence="5">
    <location>
        <begin position="263"/>
        <end position="274"/>
    </location>
</feature>
<dbReference type="GeneID" id="14920554"/>
<dbReference type="VEuPathDB" id="AmoebaDB:ACA1_200210"/>
<evidence type="ECO:0000256" key="6">
    <source>
        <dbReference type="SAM" id="Phobius"/>
    </source>
</evidence>
<dbReference type="RefSeq" id="XP_004341816.1">
    <property type="nucleotide sequence ID" value="XM_004341768.1"/>
</dbReference>
<evidence type="ECO:0000256" key="5">
    <source>
        <dbReference type="SAM" id="MobiDB-lite"/>
    </source>
</evidence>
<feature type="transmembrane region" description="Helical" evidence="6">
    <location>
        <begin position="145"/>
        <end position="165"/>
    </location>
</feature>
<dbReference type="KEGG" id="acan:ACA1_200210"/>
<dbReference type="GO" id="GO:0043007">
    <property type="term" value="P:maintenance of rDNA"/>
    <property type="evidence" value="ECO:0007669"/>
    <property type="project" value="TreeGrafter"/>
</dbReference>
<evidence type="ECO:0000256" key="3">
    <source>
        <dbReference type="ARBA" id="ARBA00022989"/>
    </source>
</evidence>
<comment type="subcellular location">
    <subcellularLocation>
        <location evidence="1">Endomembrane system</location>
        <topology evidence="1">Multi-pass membrane protein</topology>
    </subcellularLocation>
</comment>
<keyword evidence="2 6" id="KW-0812">Transmembrane</keyword>
<gene>
    <name evidence="7" type="ORF">ACA1_200210</name>
</gene>
<dbReference type="OrthoDB" id="3363151at2759"/>
<evidence type="ECO:0000313" key="8">
    <source>
        <dbReference type="Proteomes" id="UP000011083"/>
    </source>
</evidence>
<name>L8H2J4_ACACF</name>
<feature type="transmembrane region" description="Helical" evidence="6">
    <location>
        <begin position="171"/>
        <end position="194"/>
    </location>
</feature>
<feature type="compositionally biased region" description="Low complexity" evidence="5">
    <location>
        <begin position="275"/>
        <end position="288"/>
    </location>
</feature>
<organism evidence="7 8">
    <name type="scientific">Acanthamoeba castellanii (strain ATCC 30010 / Neff)</name>
    <dbReference type="NCBI Taxonomy" id="1257118"/>
    <lineage>
        <taxon>Eukaryota</taxon>
        <taxon>Amoebozoa</taxon>
        <taxon>Discosea</taxon>
        <taxon>Longamoebia</taxon>
        <taxon>Centramoebida</taxon>
        <taxon>Acanthamoebidae</taxon>
        <taxon>Acanthamoeba</taxon>
    </lineage>
</organism>
<evidence type="ECO:0000256" key="2">
    <source>
        <dbReference type="ARBA" id="ARBA00022692"/>
    </source>
</evidence>
<evidence type="ECO:0000256" key="1">
    <source>
        <dbReference type="ARBA" id="ARBA00004127"/>
    </source>
</evidence>
<keyword evidence="3 6" id="KW-1133">Transmembrane helix</keyword>
<evidence type="ECO:0000256" key="4">
    <source>
        <dbReference type="ARBA" id="ARBA00023136"/>
    </source>
</evidence>
<evidence type="ECO:0000313" key="7">
    <source>
        <dbReference type="EMBL" id="ELR19724.1"/>
    </source>
</evidence>
<dbReference type="AlphaFoldDB" id="L8H2J4"/>
<dbReference type="Pfam" id="PF10332">
    <property type="entry name" value="DUF2418"/>
    <property type="match status" value="1"/>
</dbReference>
<accession>L8H2J4</accession>
<dbReference type="Proteomes" id="UP000011083">
    <property type="component" value="Unassembled WGS sequence"/>
</dbReference>
<dbReference type="GO" id="GO:0007096">
    <property type="term" value="P:regulation of exit from mitosis"/>
    <property type="evidence" value="ECO:0007669"/>
    <property type="project" value="TreeGrafter"/>
</dbReference>
<feature type="transmembrane region" description="Helical" evidence="6">
    <location>
        <begin position="73"/>
        <end position="91"/>
    </location>
</feature>
<sequence length="304" mass="33806">MSSSQAEDDAAGDEQRRSLWQFLLHPIESYDDLMETLQSSSDTTYKEIGYTTAVALNVILLLAKFALPHAWRLPFGVGLLLLSCAFAWRFFTKKKLYRIYKREGSLPIKSPNVRVAVTSPRKLRGAVSRNDITEVCDLMLWDPPIISKTVFCLFSPLQVAVVLVANDSDLMASIFSLVFAAIIAIFITFMCNVFTTWKNDQEVIFREVYDEQNRFMLSQTAKPKADAAIQADAVDTHETSLLYPAYPPTVIVVPPTPVQTTPRSFSAGTRSSAGSQTTPPSLTSPTSIPRKRKKSVNPFQQGGL</sequence>
<proteinExistence type="predicted"/>
<dbReference type="GO" id="GO:0012505">
    <property type="term" value="C:endomembrane system"/>
    <property type="evidence" value="ECO:0007669"/>
    <property type="project" value="UniProtKB-SubCell"/>
</dbReference>
<dbReference type="PANTHER" id="PTHR28293:SF1">
    <property type="entry name" value="NUCLEAR RIM PROTEIN 1"/>
    <property type="match status" value="1"/>
</dbReference>
<keyword evidence="8" id="KW-1185">Reference proteome</keyword>
<dbReference type="PANTHER" id="PTHR28293">
    <property type="entry name" value="NUCLEAR RIM PROTEIN 1"/>
    <property type="match status" value="1"/>
</dbReference>
<reference evidence="7 8" key="1">
    <citation type="journal article" date="2013" name="Genome Biol.">
        <title>Genome of Acanthamoeba castellanii highlights extensive lateral gene transfer and early evolution of tyrosine kinase signaling.</title>
        <authorList>
            <person name="Clarke M."/>
            <person name="Lohan A.J."/>
            <person name="Liu B."/>
            <person name="Lagkouvardos I."/>
            <person name="Roy S."/>
            <person name="Zafar N."/>
            <person name="Bertelli C."/>
            <person name="Schilde C."/>
            <person name="Kianianmomeni A."/>
            <person name="Burglin T.R."/>
            <person name="Frech C."/>
            <person name="Turcotte B."/>
            <person name="Kopec K.O."/>
            <person name="Synnott J.M."/>
            <person name="Choo C."/>
            <person name="Paponov I."/>
            <person name="Finkler A."/>
            <person name="Soon Heng Tan C."/>
            <person name="Hutchins A.P."/>
            <person name="Weinmeier T."/>
            <person name="Rattei T."/>
            <person name="Chu J.S."/>
            <person name="Gimenez G."/>
            <person name="Irimia M."/>
            <person name="Rigden D.J."/>
            <person name="Fitzpatrick D.A."/>
            <person name="Lorenzo-Morales J."/>
            <person name="Bateman A."/>
            <person name="Chiu C.H."/>
            <person name="Tang P."/>
            <person name="Hegemann P."/>
            <person name="Fromm H."/>
            <person name="Raoult D."/>
            <person name="Greub G."/>
            <person name="Miranda-Saavedra D."/>
            <person name="Chen N."/>
            <person name="Nash P."/>
            <person name="Ginger M.L."/>
            <person name="Horn M."/>
            <person name="Schaap P."/>
            <person name="Caler L."/>
            <person name="Loftus B."/>
        </authorList>
    </citation>
    <scope>NUCLEOTIDE SEQUENCE [LARGE SCALE GENOMIC DNA]</scope>
    <source>
        <strain evidence="7 8">Neff</strain>
    </source>
</reference>
<dbReference type="EMBL" id="KB007932">
    <property type="protein sequence ID" value="ELR19724.1"/>
    <property type="molecule type" value="Genomic_DNA"/>
</dbReference>
<dbReference type="InterPro" id="IPR018819">
    <property type="entry name" value="Nur1/Mug154"/>
</dbReference>
<protein>
    <submittedName>
        <fullName evidence="7">Uncharacterized protein</fullName>
    </submittedName>
</protein>
<keyword evidence="4 6" id="KW-0472">Membrane</keyword>
<feature type="region of interest" description="Disordered" evidence="5">
    <location>
        <begin position="254"/>
        <end position="304"/>
    </location>
</feature>